<evidence type="ECO:0000313" key="2">
    <source>
        <dbReference type="EMBL" id="RAI73181.1"/>
    </source>
</evidence>
<organism evidence="2 3">
    <name type="scientific">Spirosoma telluris</name>
    <dbReference type="NCBI Taxonomy" id="2183553"/>
    <lineage>
        <taxon>Bacteria</taxon>
        <taxon>Pseudomonadati</taxon>
        <taxon>Bacteroidota</taxon>
        <taxon>Cytophagia</taxon>
        <taxon>Cytophagales</taxon>
        <taxon>Cytophagaceae</taxon>
        <taxon>Spirosoma</taxon>
    </lineage>
</organism>
<sequence length="79" mass="9273">MKTTNETIVHYVNRKGLKHKIVAESMDMKATTWYKNRQVCCKNVSVEEITKLASFLKISPYKAFELTYNHFYQARNQPG</sequence>
<evidence type="ECO:0000313" key="3">
    <source>
        <dbReference type="Proteomes" id="UP000249016"/>
    </source>
</evidence>
<accession>A0A327ND41</accession>
<dbReference type="OrthoDB" id="9871828at2"/>
<keyword evidence="3" id="KW-1185">Reference proteome</keyword>
<gene>
    <name evidence="1" type="ORF">HMF3257_37235</name>
    <name evidence="2" type="ORF">HMF3257_38005</name>
</gene>
<dbReference type="RefSeq" id="WP_111350798.1">
    <property type="nucleotide sequence ID" value="NZ_QLII01000002.1"/>
</dbReference>
<evidence type="ECO:0000313" key="1">
    <source>
        <dbReference type="EMBL" id="RAI73050.1"/>
    </source>
</evidence>
<dbReference type="EMBL" id="QLII01000002">
    <property type="protein sequence ID" value="RAI73181.1"/>
    <property type="molecule type" value="Genomic_DNA"/>
</dbReference>
<evidence type="ECO:0008006" key="4">
    <source>
        <dbReference type="Google" id="ProtNLM"/>
    </source>
</evidence>
<proteinExistence type="predicted"/>
<reference evidence="2 3" key="1">
    <citation type="submission" date="2018-06" db="EMBL/GenBank/DDBJ databases">
        <title>Spirosoma sp. HMF3257 Genome sequencing and assembly.</title>
        <authorList>
            <person name="Kang H."/>
            <person name="Cha I."/>
            <person name="Kim H."/>
            <person name="Kang J."/>
            <person name="Joh K."/>
        </authorList>
    </citation>
    <scope>NUCLEOTIDE SEQUENCE [LARGE SCALE GENOMIC DNA]</scope>
    <source>
        <strain evidence="2 3">HMF3257</strain>
    </source>
</reference>
<comment type="caution">
    <text evidence="2">The sequence shown here is derived from an EMBL/GenBank/DDBJ whole genome shotgun (WGS) entry which is preliminary data.</text>
</comment>
<name>A0A327ND41_9BACT</name>
<dbReference type="Proteomes" id="UP000249016">
    <property type="component" value="Unassembled WGS sequence"/>
</dbReference>
<dbReference type="AlphaFoldDB" id="A0A327ND41"/>
<protein>
    <recommendedName>
        <fullName evidence="4">XRE family transcriptional regulator</fullName>
    </recommendedName>
</protein>
<dbReference type="EMBL" id="QLII01000002">
    <property type="protein sequence ID" value="RAI73050.1"/>
    <property type="molecule type" value="Genomic_DNA"/>
</dbReference>